<organism evidence="1 2">
    <name type="scientific">Candidatus Accumulibacter phosphatis</name>
    <dbReference type="NCBI Taxonomy" id="327160"/>
    <lineage>
        <taxon>Bacteria</taxon>
        <taxon>Pseudomonadati</taxon>
        <taxon>Pseudomonadota</taxon>
        <taxon>Betaproteobacteria</taxon>
        <taxon>Candidatus Accumulibacter</taxon>
    </lineage>
</organism>
<dbReference type="Proteomes" id="UP000749010">
    <property type="component" value="Unassembled WGS sequence"/>
</dbReference>
<proteinExistence type="predicted"/>
<gene>
    <name evidence="1" type="ORF">E4Q23_14285</name>
</gene>
<name>A0ABX1U0W9_9PROT</name>
<dbReference type="RefSeq" id="WP_169067269.1">
    <property type="nucleotide sequence ID" value="NZ_SPMY01000040.1"/>
</dbReference>
<evidence type="ECO:0000313" key="2">
    <source>
        <dbReference type="Proteomes" id="UP000749010"/>
    </source>
</evidence>
<comment type="caution">
    <text evidence="1">The sequence shown here is derived from an EMBL/GenBank/DDBJ whole genome shotgun (WGS) entry which is preliminary data.</text>
</comment>
<dbReference type="EMBL" id="SPMY01000040">
    <property type="protein sequence ID" value="NMQ28822.1"/>
    <property type="molecule type" value="Genomic_DNA"/>
</dbReference>
<accession>A0ABX1U0W9</accession>
<feature type="non-terminal residue" evidence="1">
    <location>
        <position position="75"/>
    </location>
</feature>
<keyword evidence="2" id="KW-1185">Reference proteome</keyword>
<protein>
    <submittedName>
        <fullName evidence="1">Uncharacterized protein</fullName>
    </submittedName>
</protein>
<evidence type="ECO:0000313" key="1">
    <source>
        <dbReference type="EMBL" id="NMQ28822.1"/>
    </source>
</evidence>
<reference evidence="1 2" key="1">
    <citation type="submission" date="2019-03" db="EMBL/GenBank/DDBJ databases">
        <title>Metabolic reconstructions from genomes of highly enriched 'Candidatus Accumulibacter' and 'Candidatus Competibacter' bioreactor populations.</title>
        <authorList>
            <person name="Annavajhala M.K."/>
            <person name="Welles L."/>
            <person name="Abbas B."/>
            <person name="Sorokin D."/>
            <person name="Park H."/>
            <person name="Van Loosdrecht M."/>
            <person name="Chandran K."/>
        </authorList>
    </citation>
    <scope>NUCLEOTIDE SEQUENCE [LARGE SCALE GENOMIC DNA]</scope>
    <source>
        <strain evidence="1 2">SBR_S</strain>
    </source>
</reference>
<sequence length="75" mass="8171">MRQSWLPGFPDGAQKVGEGLAILEKDGQAIYFVGGDNYFSHPVGDDAGRRFALTSLMENGHVKAVELERPPLCIP</sequence>